<feature type="transmembrane region" description="Helical" evidence="2">
    <location>
        <begin position="55"/>
        <end position="75"/>
    </location>
</feature>
<keyword evidence="2" id="KW-0812">Transmembrane</keyword>
<evidence type="ECO:0000256" key="2">
    <source>
        <dbReference type="SAM" id="Phobius"/>
    </source>
</evidence>
<organism evidence="3 4">
    <name type="scientific">Kineosporia succinea</name>
    <dbReference type="NCBI Taxonomy" id="84632"/>
    <lineage>
        <taxon>Bacteria</taxon>
        <taxon>Bacillati</taxon>
        <taxon>Actinomycetota</taxon>
        <taxon>Actinomycetes</taxon>
        <taxon>Kineosporiales</taxon>
        <taxon>Kineosporiaceae</taxon>
        <taxon>Kineosporia</taxon>
    </lineage>
</organism>
<sequence length="424" mass="48491">MAPRRADETPRRDADEVLVNPLIVLAVVALAVVGYVVTLLWLWVRQVLLIRRLAAPINIVFLGYMSSGKTMLMLAMQRTLMFRRNGVRFIPEKGPHTPGAGDGDPSPMPGYSTAARPRATEQQPSSMREWKLQVMLQEEHRERVVLSFQTADFPGENLRSLQRDTETARQFLPEITTSHAVFGLLDGEDICMLLDLGEDDNARSHKGETVHTVRSRFNENFYNIVSVFLTCEGVCHLLITKWDFLTEHKYVLPDVIAFLREQEDFLPLTHHEKGLKVIPASAVGNQYFDFSVDQPWPKLPDARFRPVNVDVPFALACLQESRRRMTDSATAPTTREGSVVRRMSRWLLLRTSLSINLGIVALALQLDRPDSPHEAPQTTFNIEGGERLRGRKDAYQYLYLWARNRVQQLDHDYPESNLDRHHDR</sequence>
<keyword evidence="4" id="KW-1185">Reference proteome</keyword>
<evidence type="ECO:0000313" key="3">
    <source>
        <dbReference type="EMBL" id="MDP9829709.1"/>
    </source>
</evidence>
<evidence type="ECO:0000256" key="1">
    <source>
        <dbReference type="SAM" id="MobiDB-lite"/>
    </source>
</evidence>
<gene>
    <name evidence="3" type="ORF">J2S57_005458</name>
</gene>
<dbReference type="RefSeq" id="WP_307248140.1">
    <property type="nucleotide sequence ID" value="NZ_JAUSQZ010000001.1"/>
</dbReference>
<reference evidence="3 4" key="1">
    <citation type="submission" date="2023-07" db="EMBL/GenBank/DDBJ databases">
        <title>Sequencing the genomes of 1000 actinobacteria strains.</title>
        <authorList>
            <person name="Klenk H.-P."/>
        </authorList>
    </citation>
    <scope>NUCLEOTIDE SEQUENCE [LARGE SCALE GENOMIC DNA]</scope>
    <source>
        <strain evidence="3 4">DSM 44388</strain>
    </source>
</reference>
<name>A0ABT9PBE2_9ACTN</name>
<dbReference type="EMBL" id="JAUSQZ010000001">
    <property type="protein sequence ID" value="MDP9829709.1"/>
    <property type="molecule type" value="Genomic_DNA"/>
</dbReference>
<feature type="transmembrane region" description="Helical" evidence="2">
    <location>
        <begin position="21"/>
        <end position="43"/>
    </location>
</feature>
<feature type="region of interest" description="Disordered" evidence="1">
    <location>
        <begin position="91"/>
        <end position="123"/>
    </location>
</feature>
<evidence type="ECO:0000313" key="4">
    <source>
        <dbReference type="Proteomes" id="UP001235712"/>
    </source>
</evidence>
<proteinExistence type="predicted"/>
<accession>A0ABT9PBE2</accession>
<comment type="caution">
    <text evidence="3">The sequence shown here is derived from an EMBL/GenBank/DDBJ whole genome shotgun (WGS) entry which is preliminary data.</text>
</comment>
<protein>
    <submittedName>
        <fullName evidence="3">Uncharacterized protein</fullName>
    </submittedName>
</protein>
<keyword evidence="2" id="KW-0472">Membrane</keyword>
<keyword evidence="2" id="KW-1133">Transmembrane helix</keyword>
<dbReference type="Proteomes" id="UP001235712">
    <property type="component" value="Unassembled WGS sequence"/>
</dbReference>